<gene>
    <name evidence="1" type="ORF">Nepgr_007388</name>
</gene>
<dbReference type="Proteomes" id="UP001279734">
    <property type="component" value="Unassembled WGS sequence"/>
</dbReference>
<evidence type="ECO:0000313" key="1">
    <source>
        <dbReference type="EMBL" id="GMH05548.1"/>
    </source>
</evidence>
<keyword evidence="2" id="KW-1185">Reference proteome</keyword>
<accession>A0AAD3XI93</accession>
<reference evidence="1" key="1">
    <citation type="submission" date="2023-05" db="EMBL/GenBank/DDBJ databases">
        <title>Nepenthes gracilis genome sequencing.</title>
        <authorList>
            <person name="Fukushima K."/>
        </authorList>
    </citation>
    <scope>NUCLEOTIDE SEQUENCE</scope>
    <source>
        <strain evidence="1">SING2019-196</strain>
    </source>
</reference>
<dbReference type="EMBL" id="BSYO01000006">
    <property type="protein sequence ID" value="GMH05548.1"/>
    <property type="molecule type" value="Genomic_DNA"/>
</dbReference>
<comment type="caution">
    <text evidence="1">The sequence shown here is derived from an EMBL/GenBank/DDBJ whole genome shotgun (WGS) entry which is preliminary data.</text>
</comment>
<proteinExistence type="predicted"/>
<name>A0AAD3XI93_NEPGR</name>
<protein>
    <submittedName>
        <fullName evidence="1">Uncharacterized protein</fullName>
    </submittedName>
</protein>
<organism evidence="1 2">
    <name type="scientific">Nepenthes gracilis</name>
    <name type="common">Slender pitcher plant</name>
    <dbReference type="NCBI Taxonomy" id="150966"/>
    <lineage>
        <taxon>Eukaryota</taxon>
        <taxon>Viridiplantae</taxon>
        <taxon>Streptophyta</taxon>
        <taxon>Embryophyta</taxon>
        <taxon>Tracheophyta</taxon>
        <taxon>Spermatophyta</taxon>
        <taxon>Magnoliopsida</taxon>
        <taxon>eudicotyledons</taxon>
        <taxon>Gunneridae</taxon>
        <taxon>Pentapetalae</taxon>
        <taxon>Caryophyllales</taxon>
        <taxon>Nepenthaceae</taxon>
        <taxon>Nepenthes</taxon>
    </lineage>
</organism>
<dbReference type="AlphaFoldDB" id="A0AAD3XI93"/>
<evidence type="ECO:0000313" key="2">
    <source>
        <dbReference type="Proteomes" id="UP001279734"/>
    </source>
</evidence>
<sequence>MSNESSLSSKSADSVSLIGLISELYGHQQAIDEPQELPSSSTAAGDADLKHEEPEIKLMLKMNPFLGQQAIYVPNPSAARDAAAANLLLQLLPCVAALCPLLSSLKAVRLFVSCWRLHLKMQNNLRMELMWKLQLFVVKLRTQNKRLKQLLHSSMEVLACTILGLGFLVCCQIKGTTSSGFSRCQSLTYQSPFCSWRKDYSWIFCEDFWNN</sequence>